<dbReference type="Proteomes" id="UP000257323">
    <property type="component" value="Unassembled WGS sequence"/>
</dbReference>
<dbReference type="PANTHER" id="PTHR42695:SF5">
    <property type="entry name" value="GLUTAMINE AMIDOTRANSFERASE YLR126C-RELATED"/>
    <property type="match status" value="1"/>
</dbReference>
<gene>
    <name evidence="2" type="ORF">OP8BY_2432</name>
</gene>
<feature type="domain" description="Glutamine amidotransferase" evidence="1">
    <location>
        <begin position="69"/>
        <end position="184"/>
    </location>
</feature>
<dbReference type="InterPro" id="IPR044992">
    <property type="entry name" value="ChyE-like"/>
</dbReference>
<evidence type="ECO:0000313" key="2">
    <source>
        <dbReference type="EMBL" id="RFT14762.1"/>
    </source>
</evidence>
<dbReference type="GO" id="GO:0005829">
    <property type="term" value="C:cytosol"/>
    <property type="evidence" value="ECO:0007669"/>
    <property type="project" value="TreeGrafter"/>
</dbReference>
<dbReference type="Pfam" id="PF00117">
    <property type="entry name" value="GATase"/>
    <property type="match status" value="1"/>
</dbReference>
<reference evidence="2 3" key="1">
    <citation type="submission" date="2018-08" db="EMBL/GenBank/DDBJ databases">
        <title>Genome analysis of the thermophilic bacterium of the candidate phylum Aminicenantes from deep subsurface aquifer revealed its physiology and ecological role.</title>
        <authorList>
            <person name="Kadnikov V.V."/>
            <person name="Mardanov A.V."/>
            <person name="Beletsky A.V."/>
            <person name="Karnachuk O.V."/>
            <person name="Ravin N.V."/>
        </authorList>
    </citation>
    <scope>NUCLEOTIDE SEQUENCE [LARGE SCALE GENOMIC DNA]</scope>
    <source>
        <strain evidence="2">BY38</strain>
    </source>
</reference>
<dbReference type="PANTHER" id="PTHR42695">
    <property type="entry name" value="GLUTAMINE AMIDOTRANSFERASE YLR126C-RELATED"/>
    <property type="match status" value="1"/>
</dbReference>
<evidence type="ECO:0000259" key="1">
    <source>
        <dbReference type="Pfam" id="PF00117"/>
    </source>
</evidence>
<organism evidence="2 3">
    <name type="scientific">Candidatus Saccharicenans subterraneus</name>
    <dbReference type="NCBI Taxonomy" id="2508984"/>
    <lineage>
        <taxon>Bacteria</taxon>
        <taxon>Candidatus Aminicenantota</taxon>
        <taxon>Candidatus Aminicenantia</taxon>
        <taxon>Candidatus Aminicenantales</taxon>
        <taxon>Candidatus Saccharicenantaceae</taxon>
        <taxon>Candidatus Saccharicenans</taxon>
    </lineage>
</organism>
<proteinExistence type="predicted"/>
<accession>A0A3E2BJC1</accession>
<dbReference type="EMBL" id="QUAH01000021">
    <property type="protein sequence ID" value="RFT14762.1"/>
    <property type="molecule type" value="Genomic_DNA"/>
</dbReference>
<dbReference type="Gene3D" id="3.40.50.880">
    <property type="match status" value="1"/>
</dbReference>
<dbReference type="CDD" id="cd01741">
    <property type="entry name" value="GATase1_1"/>
    <property type="match status" value="1"/>
</dbReference>
<comment type="caution">
    <text evidence="2">The sequence shown here is derived from an EMBL/GenBank/DDBJ whole genome shotgun (WGS) entry which is preliminary data.</text>
</comment>
<dbReference type="AlphaFoldDB" id="A0A3E2BJC1"/>
<sequence length="226" mass="25289">MKKLAIIDNSLWPDSYNPVEDWTAHIDLPFRSFRAVDGYLPDLADGYTHLILTGSEASIVNLEPWVLAEAALVKEAVERGLTVLGSCYGHQLLALSLAGPDCVRRAERPEIGWGEVEILKPDPLLGPAGRLYVFSSHYDEVCNLDEGRFEVLARSRYCQVQAFRLKGKNVWGLQAHPEIDPASATRLLRGMLEKGFSGQELIKEALNSTPRDDRWIEVISRNFVSL</sequence>
<dbReference type="SUPFAM" id="SSF52317">
    <property type="entry name" value="Class I glutamine amidotransferase-like"/>
    <property type="match status" value="1"/>
</dbReference>
<name>A0A3E2BJC1_9BACT</name>
<dbReference type="InterPro" id="IPR029062">
    <property type="entry name" value="Class_I_gatase-like"/>
</dbReference>
<dbReference type="InterPro" id="IPR017926">
    <property type="entry name" value="GATASE"/>
</dbReference>
<protein>
    <submittedName>
        <fullName evidence="2">GMP synthase</fullName>
    </submittedName>
</protein>
<dbReference type="PROSITE" id="PS51273">
    <property type="entry name" value="GATASE_TYPE_1"/>
    <property type="match status" value="1"/>
</dbReference>
<evidence type="ECO:0000313" key="3">
    <source>
        <dbReference type="Proteomes" id="UP000257323"/>
    </source>
</evidence>